<comment type="caution">
    <text evidence="2">The sequence shown here is derived from an EMBL/GenBank/DDBJ whole genome shotgun (WGS) entry which is preliminary data.</text>
</comment>
<dbReference type="NCBIfam" id="TIGR00791">
    <property type="entry name" value="gntP"/>
    <property type="match status" value="1"/>
</dbReference>
<dbReference type="PANTHER" id="PTHR30354:SF11">
    <property type="entry name" value="PERMEASE"/>
    <property type="match status" value="1"/>
</dbReference>
<accession>A0A9D5DKM5</accession>
<feature type="transmembrane region" description="Helical" evidence="1">
    <location>
        <begin position="394"/>
        <end position="418"/>
    </location>
</feature>
<organism evidence="2 3">
    <name type="scientific">Alkalicoccobacillus plakortidis</name>
    <dbReference type="NCBI Taxonomy" id="444060"/>
    <lineage>
        <taxon>Bacteria</taxon>
        <taxon>Bacillati</taxon>
        <taxon>Bacillota</taxon>
        <taxon>Bacilli</taxon>
        <taxon>Bacillales</taxon>
        <taxon>Bacillaceae</taxon>
        <taxon>Alkalicoccobacillus</taxon>
    </lineage>
</organism>
<feature type="transmembrane region" description="Helical" evidence="1">
    <location>
        <begin position="7"/>
        <end position="24"/>
    </location>
</feature>
<feature type="transmembrane region" description="Helical" evidence="1">
    <location>
        <begin position="430"/>
        <end position="451"/>
    </location>
</feature>
<feature type="transmembrane region" description="Helical" evidence="1">
    <location>
        <begin position="30"/>
        <end position="53"/>
    </location>
</feature>
<feature type="transmembrane region" description="Helical" evidence="1">
    <location>
        <begin position="60"/>
        <end position="81"/>
    </location>
</feature>
<dbReference type="EMBL" id="LJJD01000038">
    <property type="protein sequence ID" value="KQL55604.1"/>
    <property type="molecule type" value="Genomic_DNA"/>
</dbReference>
<evidence type="ECO:0000313" key="2">
    <source>
        <dbReference type="EMBL" id="KQL55604.1"/>
    </source>
</evidence>
<dbReference type="Pfam" id="PF02447">
    <property type="entry name" value="GntP_permease"/>
    <property type="match status" value="1"/>
</dbReference>
<name>A0A9D5DKM5_9BACI</name>
<proteinExistence type="predicted"/>
<feature type="transmembrane region" description="Helical" evidence="1">
    <location>
        <begin position="277"/>
        <end position="299"/>
    </location>
</feature>
<dbReference type="AlphaFoldDB" id="A0A9D5DKM5"/>
<feature type="transmembrane region" description="Helical" evidence="1">
    <location>
        <begin position="246"/>
        <end position="271"/>
    </location>
</feature>
<feature type="transmembrane region" description="Helical" evidence="1">
    <location>
        <begin position="311"/>
        <end position="332"/>
    </location>
</feature>
<feature type="transmembrane region" description="Helical" evidence="1">
    <location>
        <begin position="344"/>
        <end position="363"/>
    </location>
</feature>
<dbReference type="GO" id="GO:0015128">
    <property type="term" value="F:gluconate transmembrane transporter activity"/>
    <property type="evidence" value="ECO:0007669"/>
    <property type="project" value="InterPro"/>
</dbReference>
<dbReference type="Proteomes" id="UP000051061">
    <property type="component" value="Unassembled WGS sequence"/>
</dbReference>
<protein>
    <submittedName>
        <fullName evidence="2">Gluconate permease</fullName>
    </submittedName>
</protein>
<keyword evidence="1" id="KW-0472">Membrane</keyword>
<dbReference type="PIRSF" id="PIRSF002746">
    <property type="entry name" value="Gluconate_transporter"/>
    <property type="match status" value="1"/>
</dbReference>
<feature type="transmembrane region" description="Helical" evidence="1">
    <location>
        <begin position="180"/>
        <end position="199"/>
    </location>
</feature>
<reference evidence="2 3" key="1">
    <citation type="submission" date="2015-09" db="EMBL/GenBank/DDBJ databases">
        <title>Genome sequencing project for genomic taxonomy and phylogenomics of Bacillus-like bacteria.</title>
        <authorList>
            <person name="Liu B."/>
            <person name="Wang J."/>
            <person name="Zhu Y."/>
            <person name="Liu G."/>
            <person name="Chen Q."/>
            <person name="Chen Z."/>
            <person name="Lan J."/>
            <person name="Che J."/>
            <person name="Ge C."/>
            <person name="Shi H."/>
            <person name="Pan Z."/>
            <person name="Liu X."/>
        </authorList>
    </citation>
    <scope>NUCLEOTIDE SEQUENCE [LARGE SCALE GENOMIC DNA]</scope>
    <source>
        <strain evidence="2 3">DSM 19153</strain>
    </source>
</reference>
<feature type="transmembrane region" description="Helical" evidence="1">
    <location>
        <begin position="105"/>
        <end position="130"/>
    </location>
</feature>
<sequence length="455" mass="48585">MDVSGTQMILGLVIAIIVLIFLVVKTKVHVFLALIIAASITGLVGGMTPTAVVDAITQGFGNTLGSIAIVIGFGVMMGRILEVSGAAERLAYTVVKWLGRRKEEWAMALTGYIVSIPIFVDSAFIILSPLAKALSKKTGRSIVTLAVALAGGAVVIHSAVPPTPGPLGVAGIFDIDIGWMIITGMLFGIPIVIAMVLYAKWLGKRIYQLPSEDGLDWIRPEKEVTIEEWIEEKENKDLPSLLRSALPIFVPVFLIFLNTTTAAMNISGLWIEYVQFFGSPIIAVGIGVLLAIYGLFGHVQRSEALDRMEEGIKQAGIVLLVTGAGGALGFVLRSTGVGDHIAEIVVNTGIPAILLPFVVATLVRFIQGSGTVAMITAASITAPILAGMDVNMVLAAQAAALGSLFFSYFNDSLFWVVNRTIGIKQAKEQILVWSVPTTIAWFVSLIMLIIADFFF</sequence>
<feature type="transmembrane region" description="Helical" evidence="1">
    <location>
        <begin position="370"/>
        <end position="388"/>
    </location>
</feature>
<dbReference type="PANTHER" id="PTHR30354">
    <property type="entry name" value="GNT FAMILY GLUCONATE TRANSPORTER"/>
    <property type="match status" value="1"/>
</dbReference>
<gene>
    <name evidence="2" type="ORF">AN965_17195</name>
</gene>
<evidence type="ECO:0000313" key="3">
    <source>
        <dbReference type="Proteomes" id="UP000051061"/>
    </source>
</evidence>
<keyword evidence="3" id="KW-1185">Reference proteome</keyword>
<keyword evidence="1" id="KW-0812">Transmembrane</keyword>
<keyword evidence="1" id="KW-1133">Transmembrane helix</keyword>
<dbReference type="GO" id="GO:0005886">
    <property type="term" value="C:plasma membrane"/>
    <property type="evidence" value="ECO:0007669"/>
    <property type="project" value="TreeGrafter"/>
</dbReference>
<dbReference type="InterPro" id="IPR003474">
    <property type="entry name" value="Glcn_transporter"/>
</dbReference>
<evidence type="ECO:0000256" key="1">
    <source>
        <dbReference type="SAM" id="Phobius"/>
    </source>
</evidence>